<name>A0ABW1KGH6_9ACTN</name>
<evidence type="ECO:0000313" key="1">
    <source>
        <dbReference type="EMBL" id="MFC6020685.1"/>
    </source>
</evidence>
<organism evidence="1 2">
    <name type="scientific">Plantactinospora solaniradicis</name>
    <dbReference type="NCBI Taxonomy" id="1723736"/>
    <lineage>
        <taxon>Bacteria</taxon>
        <taxon>Bacillati</taxon>
        <taxon>Actinomycetota</taxon>
        <taxon>Actinomycetes</taxon>
        <taxon>Micromonosporales</taxon>
        <taxon>Micromonosporaceae</taxon>
        <taxon>Plantactinospora</taxon>
    </lineage>
</organism>
<dbReference type="EMBL" id="JBHSPR010000034">
    <property type="protein sequence ID" value="MFC6020685.1"/>
    <property type="molecule type" value="Genomic_DNA"/>
</dbReference>
<keyword evidence="2" id="KW-1185">Reference proteome</keyword>
<dbReference type="Proteomes" id="UP001596203">
    <property type="component" value="Unassembled WGS sequence"/>
</dbReference>
<comment type="caution">
    <text evidence="1">The sequence shown here is derived from an EMBL/GenBank/DDBJ whole genome shotgun (WGS) entry which is preliminary data.</text>
</comment>
<dbReference type="RefSeq" id="WP_377428187.1">
    <property type="nucleotide sequence ID" value="NZ_JBHSPR010000034.1"/>
</dbReference>
<evidence type="ECO:0000313" key="2">
    <source>
        <dbReference type="Proteomes" id="UP001596203"/>
    </source>
</evidence>
<accession>A0ABW1KGH6</accession>
<sequence>MAQCNSATERILVVGERHLAAVLNEYSRHYNQHRSHRSLTQRPPNPVKPALNRITGMIQRHPVLGGLINEYSQAA</sequence>
<gene>
    <name evidence="1" type="ORF">ACFP2T_31515</name>
</gene>
<reference evidence="2" key="1">
    <citation type="journal article" date="2019" name="Int. J. Syst. Evol. Microbiol.">
        <title>The Global Catalogue of Microorganisms (GCM) 10K type strain sequencing project: providing services to taxonomists for standard genome sequencing and annotation.</title>
        <authorList>
            <consortium name="The Broad Institute Genomics Platform"/>
            <consortium name="The Broad Institute Genome Sequencing Center for Infectious Disease"/>
            <person name="Wu L."/>
            <person name="Ma J."/>
        </authorList>
    </citation>
    <scope>NUCLEOTIDE SEQUENCE [LARGE SCALE GENOMIC DNA]</scope>
    <source>
        <strain evidence="2">ZS-35-S2</strain>
    </source>
</reference>
<protein>
    <submittedName>
        <fullName evidence="1">Transposase</fullName>
    </submittedName>
</protein>
<proteinExistence type="predicted"/>